<dbReference type="InterPro" id="IPR050194">
    <property type="entry name" value="Glycosyltransferase_grp1"/>
</dbReference>
<evidence type="ECO:0000313" key="3">
    <source>
        <dbReference type="Proteomes" id="UP000182466"/>
    </source>
</evidence>
<dbReference type="AlphaFoldDB" id="A0A1I7DL89"/>
<dbReference type="PANTHER" id="PTHR45947:SF3">
    <property type="entry name" value="SULFOQUINOVOSYL TRANSFERASE SQD2"/>
    <property type="match status" value="1"/>
</dbReference>
<protein>
    <submittedName>
        <fullName evidence="2">Glycosyltransferase involved in cell wall bisynthesis</fullName>
    </submittedName>
</protein>
<keyword evidence="2" id="KW-0808">Transferase</keyword>
<dbReference type="Gene3D" id="3.40.50.2000">
    <property type="entry name" value="Glycogen Phosphorylase B"/>
    <property type="match status" value="2"/>
</dbReference>
<dbReference type="Proteomes" id="UP000182466">
    <property type="component" value="Unassembled WGS sequence"/>
</dbReference>
<dbReference type="GO" id="GO:0016757">
    <property type="term" value="F:glycosyltransferase activity"/>
    <property type="evidence" value="ECO:0007669"/>
    <property type="project" value="InterPro"/>
</dbReference>
<organism evidence="2 3">
    <name type="scientific">Sedimentitalea nanhaiensis</name>
    <dbReference type="NCBI Taxonomy" id="999627"/>
    <lineage>
        <taxon>Bacteria</taxon>
        <taxon>Pseudomonadati</taxon>
        <taxon>Pseudomonadota</taxon>
        <taxon>Alphaproteobacteria</taxon>
        <taxon>Rhodobacterales</taxon>
        <taxon>Paracoccaceae</taxon>
        <taxon>Sedimentitalea</taxon>
    </lineage>
</organism>
<dbReference type="RefSeq" id="WP_051372158.1">
    <property type="nucleotide sequence ID" value="NZ_FPAW01000030.1"/>
</dbReference>
<keyword evidence="3" id="KW-1185">Reference proteome</keyword>
<dbReference type="SUPFAM" id="SSF53756">
    <property type="entry name" value="UDP-Glycosyltransferase/glycogen phosphorylase"/>
    <property type="match status" value="1"/>
</dbReference>
<evidence type="ECO:0000313" key="2">
    <source>
        <dbReference type="EMBL" id="SFU12451.1"/>
    </source>
</evidence>
<dbReference type="Pfam" id="PF00534">
    <property type="entry name" value="Glycos_transf_1"/>
    <property type="match status" value="1"/>
</dbReference>
<dbReference type="CDD" id="cd03801">
    <property type="entry name" value="GT4_PimA-like"/>
    <property type="match status" value="1"/>
</dbReference>
<dbReference type="InterPro" id="IPR001296">
    <property type="entry name" value="Glyco_trans_1"/>
</dbReference>
<gene>
    <name evidence="2" type="ORF">SAMN05216236_13012</name>
</gene>
<dbReference type="OrthoDB" id="9790710at2"/>
<evidence type="ECO:0000259" key="1">
    <source>
        <dbReference type="Pfam" id="PF00534"/>
    </source>
</evidence>
<accession>A0A1I7DL89</accession>
<feature type="domain" description="Glycosyl transferase family 1" evidence="1">
    <location>
        <begin position="237"/>
        <end position="381"/>
    </location>
</feature>
<dbReference type="EMBL" id="FPAW01000030">
    <property type="protein sequence ID" value="SFU12451.1"/>
    <property type="molecule type" value="Genomic_DNA"/>
</dbReference>
<sequence length="445" mass="48038">MSNASSRPRVLVIAEAANPEWVSVPLVGWSMARALGEVADVHLVTQIRNRDAILRAGLVEGQDFTVIDSEAIARPLWKLGNVLGGGKGKGWTISTAVAVVSYPYFEHLIWKAFGDAIEAGEYDIVHRVTPLSPITVSPIAAKCAAAGVPFVMGPLNGGVPWPKGFEDVRKAEGEWLSRFRGVRKLFPGRRRMLKATRAILAGSRQAVREVPRAFADRAVWLPENAIDTARFNRIAPQKIDGSLRACFIGRLVPCKGVDMLIEAAAPVLAAGSLRLDIVGDGPERGKIEALVDRFDLRSSVTFHGMVDHRRVQDLVVGSNVLTFPSIRDFGGGVVLEAMALGVVPIVVDYAGPGELVVPGTGYKIPISSRDQIIADLRRQLEEIVADPGALPAMGARARSHVQANYTWSAKARQVREVYDWVLGRRADRPDFAATQAVAAISPTGS</sequence>
<dbReference type="PANTHER" id="PTHR45947">
    <property type="entry name" value="SULFOQUINOVOSYL TRANSFERASE SQD2"/>
    <property type="match status" value="1"/>
</dbReference>
<proteinExistence type="predicted"/>
<name>A0A1I7DL89_9RHOB</name>
<reference evidence="2 3" key="1">
    <citation type="submission" date="2016-10" db="EMBL/GenBank/DDBJ databases">
        <authorList>
            <person name="de Groot N.N."/>
        </authorList>
    </citation>
    <scope>NUCLEOTIDE SEQUENCE [LARGE SCALE GENOMIC DNA]</scope>
    <source>
        <strain evidence="2 3">CGMCC 1.10959</strain>
    </source>
</reference>
<dbReference type="STRING" id="999627.SAMN05216236_13012"/>